<gene>
    <name evidence="3" type="ORF">ELLFYP34_00460</name>
</gene>
<organism evidence="3">
    <name type="scientific">Eubacterium limosum</name>
    <dbReference type="NCBI Taxonomy" id="1736"/>
    <lineage>
        <taxon>Bacteria</taxon>
        <taxon>Bacillati</taxon>
        <taxon>Bacillota</taxon>
        <taxon>Clostridia</taxon>
        <taxon>Eubacteriales</taxon>
        <taxon>Eubacteriaceae</taxon>
        <taxon>Eubacterium</taxon>
    </lineage>
</organism>
<accession>A0A6N3FKP8</accession>
<feature type="signal peptide" evidence="2">
    <location>
        <begin position="1"/>
        <end position="32"/>
    </location>
</feature>
<reference evidence="3" key="1">
    <citation type="submission" date="2019-11" db="EMBL/GenBank/DDBJ databases">
        <authorList>
            <person name="Feng L."/>
        </authorList>
    </citation>
    <scope>NUCLEOTIDE SEQUENCE</scope>
    <source>
        <strain evidence="3">ElimosumLFYP34</strain>
    </source>
</reference>
<dbReference type="EMBL" id="CACRTR010000012">
    <property type="protein sequence ID" value="VYU52439.1"/>
    <property type="molecule type" value="Genomic_DNA"/>
</dbReference>
<name>A0A6N3FKP8_EUBLI</name>
<keyword evidence="1" id="KW-0472">Membrane</keyword>
<evidence type="ECO:0000313" key="3">
    <source>
        <dbReference type="EMBL" id="VYU52439.1"/>
    </source>
</evidence>
<evidence type="ECO:0000256" key="2">
    <source>
        <dbReference type="SAM" id="SignalP"/>
    </source>
</evidence>
<keyword evidence="2" id="KW-0732">Signal</keyword>
<sequence>MKCSILRQQGLRCLLAVFLTMFMLWGSSPAFAAGNEPMPSVLPPQSTYINLKASGAVVNYSANPETLDKMVYDSLAINVMDEKSQKINSSREDIVLSYNRSPGNQKVTVTYKGNEKYAESEATSMIKINSLEGTSVLLVGSVPSVKLFADKAGMDSAIIKALEVRVVNSHGENIKYNTDELDLSYNRDEGTQLVTVKYKGNTEYAASVAEAKVTVENPQKVTITLSRETPKVAYHDDKAGMDKAIADALKITITDNAKKNVSFALSELQLSYNHTAGKQDVTVKYLGNSNYQPATVTANVKIIDAAPCAVVLTQNPHSVPYDKNSAKLDTAVLESLKLSLVDHNNQPIKYRSDELKLDYNHAEGDQTVKVSFAGSDDYQPCTAEATVHIGPSVQTIYTWMGIGAGILVLAIVAIVIVAIVRHRKKYS</sequence>
<evidence type="ECO:0000256" key="1">
    <source>
        <dbReference type="SAM" id="Phobius"/>
    </source>
</evidence>
<keyword evidence="1" id="KW-0812">Transmembrane</keyword>
<feature type="transmembrane region" description="Helical" evidence="1">
    <location>
        <begin position="396"/>
        <end position="420"/>
    </location>
</feature>
<protein>
    <submittedName>
        <fullName evidence="3">Bacterial Ig-like domain (Group 3)</fullName>
    </submittedName>
</protein>
<dbReference type="AlphaFoldDB" id="A0A6N3FKP8"/>
<keyword evidence="1" id="KW-1133">Transmembrane helix</keyword>
<feature type="chain" id="PRO_5026743990" evidence="2">
    <location>
        <begin position="33"/>
        <end position="427"/>
    </location>
</feature>
<proteinExistence type="predicted"/>